<dbReference type="InterPro" id="IPR013783">
    <property type="entry name" value="Ig-like_fold"/>
</dbReference>
<dbReference type="EMBL" id="JBHULT010000006">
    <property type="protein sequence ID" value="MFD2517501.1"/>
    <property type="molecule type" value="Genomic_DNA"/>
</dbReference>
<dbReference type="Gene3D" id="2.60.120.260">
    <property type="entry name" value="Galactose-binding domain-like"/>
    <property type="match status" value="1"/>
</dbReference>
<feature type="signal peptide" evidence="1">
    <location>
        <begin position="1"/>
        <end position="21"/>
    </location>
</feature>
<proteinExistence type="predicted"/>
<evidence type="ECO:0000256" key="1">
    <source>
        <dbReference type="SAM" id="SignalP"/>
    </source>
</evidence>
<gene>
    <name evidence="2" type="ORF">ACFSTG_06320</name>
</gene>
<evidence type="ECO:0000313" key="2">
    <source>
        <dbReference type="EMBL" id="MFD2517501.1"/>
    </source>
</evidence>
<evidence type="ECO:0000313" key="3">
    <source>
        <dbReference type="Proteomes" id="UP001597468"/>
    </source>
</evidence>
<feature type="chain" id="PRO_5045183106" description="PKD domain-containing protein" evidence="1">
    <location>
        <begin position="22"/>
        <end position="725"/>
    </location>
</feature>
<keyword evidence="1" id="KW-0732">Signal</keyword>
<dbReference type="PROSITE" id="PS51257">
    <property type="entry name" value="PROKAR_LIPOPROTEIN"/>
    <property type="match status" value="1"/>
</dbReference>
<keyword evidence="3" id="KW-1185">Reference proteome</keyword>
<comment type="caution">
    <text evidence="2">The sequence shown here is derived from an EMBL/GenBank/DDBJ whole genome shotgun (WGS) entry which is preliminary data.</text>
</comment>
<evidence type="ECO:0008006" key="4">
    <source>
        <dbReference type="Google" id="ProtNLM"/>
    </source>
</evidence>
<organism evidence="2 3">
    <name type="scientific">Salinimicrobium flavum</name>
    <dbReference type="NCBI Taxonomy" id="1737065"/>
    <lineage>
        <taxon>Bacteria</taxon>
        <taxon>Pseudomonadati</taxon>
        <taxon>Bacteroidota</taxon>
        <taxon>Flavobacteriia</taxon>
        <taxon>Flavobacteriales</taxon>
        <taxon>Flavobacteriaceae</taxon>
        <taxon>Salinimicrobium</taxon>
    </lineage>
</organism>
<name>A0ABW5IVM5_9FLAO</name>
<dbReference type="Gene3D" id="2.60.40.10">
    <property type="entry name" value="Immunoglobulins"/>
    <property type="match status" value="1"/>
</dbReference>
<protein>
    <recommendedName>
        <fullName evidence="4">PKD domain-containing protein</fullName>
    </recommendedName>
</protein>
<accession>A0ABW5IVM5</accession>
<sequence length="725" mass="78371">MKKLRIIAGFLLLLAVTVGCSVEDGMDSDTSFIDSANIENIDAVFEITNDNSGTVTITPTGEGAIFFVVDFGDGTSTSGEIKAGESVQHEYEEGDYDVVITGKNLAGETAQSTEPLTVSFRAPENLEVAIDLDVDGYTVSVSATAEYAALFHVYFGETADEEPTPLMLGESVAHTYGTSGAYDIRVVALSGGEATIEYTETTDITGPTDPMSLPLTFDDHTIQYVPQGEGAIFNGASFDIVPVSEVNATKTDEDRVGALTNSGSQWEGITFTLDPPVDFSTENKTVTMKMYSEVAVPVLLKFEGGMNGERQNEVTVNHSGTGWEELSFDFNNATKSYIDGNQGVGEPFVPTGQYSKMTIFVDGPGTTAGTFYFDDINLVMEVLPNPEFPINLEESDIDYTWNGFGASDYSSIPAELVDNPDPSGINTSSTVLEIHKLSGAWDWAGASMNLAGPVDFTKGNMVTIKVWSPREGTTIRFKMEDSNSPKDGNGNPTVFVEVDATTTVAGVWEELSFDLTSDASFNSSTPYDRVIIFPDFGKAGNDELFYFDDLVLSFPKPEFPITFEASGMDYTWSGFGRLDYGGIPAELVDNPDPSGVNTSATVLEVNKLTDAWEWAGASMNLAGPVDFSSGTTVTVQVWSPRVGTPIMFKMEDSNSPKDGNGNPTVFVEVQATSTVAGAWEELTFDLTSYNDFSTDKPYDRVILFPDFGSRGKGEIFYFDNLQLTN</sequence>
<dbReference type="RefSeq" id="WP_380749791.1">
    <property type="nucleotide sequence ID" value="NZ_JBHULT010000006.1"/>
</dbReference>
<dbReference type="Gene3D" id="2.60.120.430">
    <property type="entry name" value="Galactose-binding lectin"/>
    <property type="match status" value="1"/>
</dbReference>
<reference evidence="3" key="1">
    <citation type="journal article" date="2019" name="Int. J. Syst. Evol. Microbiol.">
        <title>The Global Catalogue of Microorganisms (GCM) 10K type strain sequencing project: providing services to taxonomists for standard genome sequencing and annotation.</title>
        <authorList>
            <consortium name="The Broad Institute Genomics Platform"/>
            <consortium name="The Broad Institute Genome Sequencing Center for Infectious Disease"/>
            <person name="Wu L."/>
            <person name="Ma J."/>
        </authorList>
    </citation>
    <scope>NUCLEOTIDE SEQUENCE [LARGE SCALE GENOMIC DNA]</scope>
    <source>
        <strain evidence="3">KCTC 42585</strain>
    </source>
</reference>
<dbReference type="Proteomes" id="UP001597468">
    <property type="component" value="Unassembled WGS sequence"/>
</dbReference>